<reference evidence="4" key="1">
    <citation type="journal article" date="2010" name="Nature">
        <title>The Amphimedon queenslandica genome and the evolution of animal complexity.</title>
        <authorList>
            <person name="Srivastava M."/>
            <person name="Simakov O."/>
            <person name="Chapman J."/>
            <person name="Fahey B."/>
            <person name="Gauthier M.E."/>
            <person name="Mitros T."/>
            <person name="Richards G.S."/>
            <person name="Conaco C."/>
            <person name="Dacre M."/>
            <person name="Hellsten U."/>
            <person name="Larroux C."/>
            <person name="Putnam N.H."/>
            <person name="Stanke M."/>
            <person name="Adamska M."/>
            <person name="Darling A."/>
            <person name="Degnan S.M."/>
            <person name="Oakley T.H."/>
            <person name="Plachetzki D.C."/>
            <person name="Zhai Y."/>
            <person name="Adamski M."/>
            <person name="Calcino A."/>
            <person name="Cummins S.F."/>
            <person name="Goodstein D.M."/>
            <person name="Harris C."/>
            <person name="Jackson D.J."/>
            <person name="Leys S.P."/>
            <person name="Shu S."/>
            <person name="Woodcroft B.J."/>
            <person name="Vervoort M."/>
            <person name="Kosik K.S."/>
            <person name="Manning G."/>
            <person name="Degnan B.M."/>
            <person name="Rokhsar D.S."/>
        </authorList>
    </citation>
    <scope>NUCLEOTIDE SEQUENCE [LARGE SCALE GENOMIC DNA]</scope>
</reference>
<proteinExistence type="predicted"/>
<dbReference type="SMART" id="SM00393">
    <property type="entry name" value="R3H"/>
    <property type="match status" value="1"/>
</dbReference>
<dbReference type="InParanoid" id="A0A1X7UW27"/>
<dbReference type="OrthoDB" id="5979509at2759"/>
<evidence type="ECO:0000313" key="3">
    <source>
        <dbReference type="EnsemblMetazoa" id="Aqu2.1.31577_001"/>
    </source>
</evidence>
<dbReference type="Gene3D" id="3.30.1370.50">
    <property type="entry name" value="R3H-like domain"/>
    <property type="match status" value="1"/>
</dbReference>
<evidence type="ECO:0000313" key="4">
    <source>
        <dbReference type="Proteomes" id="UP000007879"/>
    </source>
</evidence>
<dbReference type="SUPFAM" id="SSF82708">
    <property type="entry name" value="R3H domain"/>
    <property type="match status" value="1"/>
</dbReference>
<dbReference type="Proteomes" id="UP000007879">
    <property type="component" value="Unassembled WGS sequence"/>
</dbReference>
<feature type="region of interest" description="Disordered" evidence="1">
    <location>
        <begin position="136"/>
        <end position="157"/>
    </location>
</feature>
<dbReference type="AlphaFoldDB" id="A0A1X7UW27"/>
<dbReference type="InterPro" id="IPR017330">
    <property type="entry name" value="SPAG7"/>
</dbReference>
<dbReference type="Pfam" id="PF01424">
    <property type="entry name" value="R3H"/>
    <property type="match status" value="1"/>
</dbReference>
<dbReference type="PANTHER" id="PTHR13498:SF3">
    <property type="entry name" value="SPERM-ASSOCIATED ANTIGEN 7"/>
    <property type="match status" value="1"/>
</dbReference>
<dbReference type="PROSITE" id="PS51061">
    <property type="entry name" value="R3H"/>
    <property type="match status" value="1"/>
</dbReference>
<organism evidence="3">
    <name type="scientific">Amphimedon queenslandica</name>
    <name type="common">Sponge</name>
    <dbReference type="NCBI Taxonomy" id="400682"/>
    <lineage>
        <taxon>Eukaryota</taxon>
        <taxon>Metazoa</taxon>
        <taxon>Porifera</taxon>
        <taxon>Demospongiae</taxon>
        <taxon>Heteroscleromorpha</taxon>
        <taxon>Haplosclerida</taxon>
        <taxon>Niphatidae</taxon>
        <taxon>Amphimedon</taxon>
    </lineage>
</organism>
<keyword evidence="4" id="KW-1185">Reference proteome</keyword>
<dbReference type="EnsemblMetazoa" id="Aqu2.1.31577_001">
    <property type="protein sequence ID" value="Aqu2.1.31577_001"/>
    <property type="gene ID" value="Aqu2.1.31577"/>
</dbReference>
<dbReference type="InterPro" id="IPR001374">
    <property type="entry name" value="R3H_dom"/>
</dbReference>
<name>A0A1X7UW27_AMPQE</name>
<dbReference type="InterPro" id="IPR036867">
    <property type="entry name" value="R3H_dom_sf"/>
</dbReference>
<protein>
    <recommendedName>
        <fullName evidence="2">R3H domain-containing protein</fullName>
    </recommendedName>
</protein>
<dbReference type="GO" id="GO:0003676">
    <property type="term" value="F:nucleic acid binding"/>
    <property type="evidence" value="ECO:0007669"/>
    <property type="project" value="UniProtKB-UniRule"/>
</dbReference>
<evidence type="ECO:0000259" key="2">
    <source>
        <dbReference type="PROSITE" id="PS51061"/>
    </source>
</evidence>
<evidence type="ECO:0000256" key="1">
    <source>
        <dbReference type="SAM" id="MobiDB-lite"/>
    </source>
</evidence>
<feature type="domain" description="R3H" evidence="2">
    <location>
        <begin position="10"/>
        <end position="74"/>
    </location>
</feature>
<accession>A0A1X7UW27</accession>
<feature type="region of interest" description="Disordered" evidence="1">
    <location>
        <begin position="85"/>
        <end position="122"/>
    </location>
</feature>
<reference evidence="3" key="2">
    <citation type="submission" date="2017-05" db="UniProtKB">
        <authorList>
            <consortium name="EnsemblMetazoa"/>
        </authorList>
    </citation>
    <scope>IDENTIFICATION</scope>
</reference>
<dbReference type="eggNOG" id="ENOG502QW1E">
    <property type="taxonomic scope" value="Eukaryota"/>
</dbReference>
<sequence length="185" mass="20681">MGRLLLARRRRKKQEILTQIGVFLEDGTKKRVKFSPMDKIMRSIVHEVAETAGVIAYSFGSEEVDRHVVLFKKEHAPSDEELHALRNGEVYSPTSVKPTGEGATPLLGSTGQTSSKPVGPVSNYRDKYKHLISTEISEPAPLKPQPERNFGFVPSSNKRDVRSIEETLIDLRTKKKAKLEAPDDS</sequence>
<feature type="compositionally biased region" description="Polar residues" evidence="1">
    <location>
        <begin position="107"/>
        <end position="116"/>
    </location>
</feature>
<gene>
    <name evidence="3" type="primary">100632326</name>
</gene>
<dbReference type="PANTHER" id="PTHR13498">
    <property type="entry name" value="SPERM ASSOCIATED ANTIGEN 7"/>
    <property type="match status" value="1"/>
</dbReference>
<dbReference type="EnsemblMetazoa" id="XM_019996590.1">
    <property type="protein sequence ID" value="XP_019852149.1"/>
    <property type="gene ID" value="LOC100632326"/>
</dbReference>